<comment type="caution">
    <text evidence="2">The sequence shown here is derived from an EMBL/GenBank/DDBJ whole genome shotgun (WGS) entry which is preliminary data.</text>
</comment>
<protein>
    <recommendedName>
        <fullName evidence="4">Lipoprotein</fullName>
    </recommendedName>
</protein>
<evidence type="ECO:0000313" key="2">
    <source>
        <dbReference type="EMBL" id="TYS79682.1"/>
    </source>
</evidence>
<gene>
    <name evidence="2" type="ORF">FZC80_08525</name>
</gene>
<proteinExistence type="predicted"/>
<evidence type="ECO:0000256" key="1">
    <source>
        <dbReference type="SAM" id="SignalP"/>
    </source>
</evidence>
<name>A0A5D4TXC2_9BACI</name>
<dbReference type="OrthoDB" id="2973929at2"/>
<evidence type="ECO:0000313" key="3">
    <source>
        <dbReference type="Proteomes" id="UP000325054"/>
    </source>
</evidence>
<feature type="chain" id="PRO_5022950782" description="Lipoprotein" evidence="1">
    <location>
        <begin position="23"/>
        <end position="242"/>
    </location>
</feature>
<reference evidence="2 3" key="1">
    <citation type="submission" date="2019-08" db="EMBL/GenBank/DDBJ databases">
        <title>Bacillus genomes from the desert of Cuatro Cienegas, Coahuila.</title>
        <authorList>
            <person name="Olmedo-Alvarez G."/>
        </authorList>
    </citation>
    <scope>NUCLEOTIDE SEQUENCE [LARGE SCALE GENOMIC DNA]</scope>
    <source>
        <strain evidence="2 3">CH451a_14T</strain>
    </source>
</reference>
<dbReference type="AlphaFoldDB" id="A0A5D4TXC2"/>
<evidence type="ECO:0008006" key="4">
    <source>
        <dbReference type="Google" id="ProtNLM"/>
    </source>
</evidence>
<sequence length="242" mass="28010">MSNKVFLWIFTMVLLSLAGCGAQEKAENIPEADLLVKHWGEMSERRQFEMVKTVLEENEMGYWLDREDKAIMGQQKSMDSLFSKKKYQKLPLQTAILKYWSGEELIQQEKEVMVKWSLEGESDNWRVKEFTLQGGSDHFNAGGSLEMKHAEEYQSQYFSYDAHVVISNVDREIFGGSLIGGPDDTTNINKKHNLGIEGGSFIHENGFPVKPEDIDKIYMDVEWFDTEKSKKVKERISLYTRE</sequence>
<organism evidence="2 3">
    <name type="scientific">Rossellomorea aquimaris</name>
    <dbReference type="NCBI Taxonomy" id="189382"/>
    <lineage>
        <taxon>Bacteria</taxon>
        <taxon>Bacillati</taxon>
        <taxon>Bacillota</taxon>
        <taxon>Bacilli</taxon>
        <taxon>Bacillales</taxon>
        <taxon>Bacillaceae</taxon>
        <taxon>Rossellomorea</taxon>
    </lineage>
</organism>
<dbReference type="Proteomes" id="UP000325054">
    <property type="component" value="Unassembled WGS sequence"/>
</dbReference>
<accession>A0A5D4TXC2</accession>
<keyword evidence="1" id="KW-0732">Signal</keyword>
<dbReference type="PROSITE" id="PS51257">
    <property type="entry name" value="PROKAR_LIPOPROTEIN"/>
    <property type="match status" value="1"/>
</dbReference>
<feature type="signal peptide" evidence="1">
    <location>
        <begin position="1"/>
        <end position="22"/>
    </location>
</feature>
<dbReference type="RefSeq" id="WP_148991472.1">
    <property type="nucleotide sequence ID" value="NZ_VTEW01000006.1"/>
</dbReference>
<dbReference type="EMBL" id="VTEW01000006">
    <property type="protein sequence ID" value="TYS79682.1"/>
    <property type="molecule type" value="Genomic_DNA"/>
</dbReference>